<dbReference type="KEGG" id="swo:Swol_2493"/>
<dbReference type="SUPFAM" id="SSF53335">
    <property type="entry name" value="S-adenosyl-L-methionine-dependent methyltransferases"/>
    <property type="match status" value="1"/>
</dbReference>
<keyword evidence="8" id="KW-1185">Reference proteome</keyword>
<dbReference type="RefSeq" id="WP_011641864.1">
    <property type="nucleotide sequence ID" value="NC_008346.1"/>
</dbReference>
<dbReference type="InterPro" id="IPR047939">
    <property type="entry name" value="BREX_1_PglX"/>
</dbReference>
<dbReference type="eggNOG" id="COG1002">
    <property type="taxonomic scope" value="Bacteria"/>
</dbReference>
<dbReference type="GO" id="GO:0032259">
    <property type="term" value="P:methylation"/>
    <property type="evidence" value="ECO:0007669"/>
    <property type="project" value="UniProtKB-KW"/>
</dbReference>
<dbReference type="EC" id="2.1.1.72" evidence="1"/>
<keyword evidence="4" id="KW-0949">S-adenosyl-L-methionine</keyword>
<feature type="domain" description="Type II methyltransferase M.TaqI-like" evidence="6">
    <location>
        <begin position="348"/>
        <end position="566"/>
    </location>
</feature>
<evidence type="ECO:0000256" key="5">
    <source>
        <dbReference type="ARBA" id="ARBA00047942"/>
    </source>
</evidence>
<evidence type="ECO:0000256" key="3">
    <source>
        <dbReference type="ARBA" id="ARBA00022679"/>
    </source>
</evidence>
<dbReference type="PANTHER" id="PTHR33841:SF1">
    <property type="entry name" value="DNA METHYLTRANSFERASE A"/>
    <property type="match status" value="1"/>
</dbReference>
<proteinExistence type="predicted"/>
<dbReference type="NCBIfam" id="NF033452">
    <property type="entry name" value="BREX_1_MTaseX"/>
    <property type="match status" value="1"/>
</dbReference>
<dbReference type="GO" id="GO:0006304">
    <property type="term" value="P:DNA modification"/>
    <property type="evidence" value="ECO:0007669"/>
    <property type="project" value="InterPro"/>
</dbReference>
<evidence type="ECO:0000313" key="8">
    <source>
        <dbReference type="Proteomes" id="UP000001968"/>
    </source>
</evidence>
<keyword evidence="3" id="KW-0808">Transferase</keyword>
<dbReference type="GO" id="GO:0003676">
    <property type="term" value="F:nucleic acid binding"/>
    <property type="evidence" value="ECO:0007669"/>
    <property type="project" value="InterPro"/>
</dbReference>
<evidence type="ECO:0000259" key="6">
    <source>
        <dbReference type="Pfam" id="PF07669"/>
    </source>
</evidence>
<sequence>MNKSNLRNFAVMARTELIERVKQKAYELGITEEKVKKARIEASDAIYINGKALDSVQVKQRDSLIAAIDKKGYTQVMEEIAYTWFNRFCALRFMEINDYLPTGVRVLSSTVAGSVEPDIMREAFNLDFDFSGDKERETYREKVYEMKEKNDQNGLFKYLVIKQCNSLHDILPFLFEKIEDCSEILFPDNLLQENSFLRNMTNPEIIPEEDWQEVEIIGWLYQYYISEKKDEVFANLKKNIKISKENIPAATQLFTPHWIVGYLAENSLGRLWMLNHPQSRLIEKMEYYIKPEQDEEDYLIIKSPEEIKVCDPACGSGHMLVYAFDLLYAIYEEAGYMPTEIPEKILTHNLYGIEIDKRAGELAAFALVMKARQKHRRFFRQGIQPHICVLENIHFEEDELKNYQEEIGHDLFTANLFPTLRLFEEADNFGSLIRPVITDVSDILQLLEAQDLSGNLFFNATHQKVLQALQQVDYLSPKYHVVIANPPYMGGRGMNGRLKVFADKNYPDSKSDLFAMFIERGFDLIVERGYNAMVTMQSWMFLSSFEKLRESILNKYTIISMAHLGARAFDSIGGEVVSTTAFVINNDHYQEYKGAYLRLVDGRNEAEKEEELILTRDNPYRASAADFKKIPGSPITYWVSEKIYKIIDNSQKLGDISEARMGLATGNNDRYTRLWFECSLKNIGFSMLNRTHAQKSALKWFPYCKGGNFRRWYGNNEYVVDWYNDGKQLQCNMHPSGTRVWAHNFNLDYIFCDSITWSDITSGILSVRFNDKGFLFDGSGTCAFFKDSNQKLAALGLLNTSFVRDFSKVLNPTLHFQTGDYRVIPYRTELENRDFLFGVRKLINLSRIDWDSYETSWDFTELPLLKPEYHEPTLQETYQGLRTHWQEMTLEIQRLEEENNRIFIDAYSLQDELTPEVPLSEITLTCNPYYRYGDDKSEEELEERLLLDTIKEYISYAVGCMFGRYSLDQEGLAFAGGDFEPSLYKTFPADRDNVIPILAEDYFSDDIVTRFVDFVRITFGAATLEENLEFIADTLGKRAKETARDTIRRYFLNDFYKDHVQTYKKRPIYWLFTSGKEKAFNALVYLHRYQPATVAILRTDYLHRLQDVLEVEKQHLQRTINDEAGSSSARKAAKELTQLDKQTLELKKYEELVHHYADMRIPLDLDDGVKVNYAKLGELLAKI</sequence>
<dbReference type="eggNOG" id="COG0827">
    <property type="taxonomic scope" value="Bacteria"/>
</dbReference>
<name>Q0AU22_SYNWW</name>
<dbReference type="REBASE" id="14448">
    <property type="entry name" value="SwoGORF2493P"/>
</dbReference>
<dbReference type="HOGENOM" id="CLU_007510_1_0_9"/>
<dbReference type="Gene3D" id="3.40.50.150">
    <property type="entry name" value="Vaccinia Virus protein VP39"/>
    <property type="match status" value="1"/>
</dbReference>
<keyword evidence="2" id="KW-0489">Methyltransferase</keyword>
<dbReference type="PRINTS" id="PR00507">
    <property type="entry name" value="N12N6MTFRASE"/>
</dbReference>
<dbReference type="Pfam" id="PF07669">
    <property type="entry name" value="Eco57I"/>
    <property type="match status" value="1"/>
</dbReference>
<dbReference type="AlphaFoldDB" id="Q0AU22"/>
<dbReference type="STRING" id="335541.Swol_2493"/>
<evidence type="ECO:0000256" key="4">
    <source>
        <dbReference type="ARBA" id="ARBA00022691"/>
    </source>
</evidence>
<comment type="catalytic activity">
    <reaction evidence="5">
        <text>a 2'-deoxyadenosine in DNA + S-adenosyl-L-methionine = an N(6)-methyl-2'-deoxyadenosine in DNA + S-adenosyl-L-homocysteine + H(+)</text>
        <dbReference type="Rhea" id="RHEA:15197"/>
        <dbReference type="Rhea" id="RHEA-COMP:12418"/>
        <dbReference type="Rhea" id="RHEA-COMP:12419"/>
        <dbReference type="ChEBI" id="CHEBI:15378"/>
        <dbReference type="ChEBI" id="CHEBI:57856"/>
        <dbReference type="ChEBI" id="CHEBI:59789"/>
        <dbReference type="ChEBI" id="CHEBI:90615"/>
        <dbReference type="ChEBI" id="CHEBI:90616"/>
        <dbReference type="EC" id="2.1.1.72"/>
    </reaction>
</comment>
<dbReference type="PANTHER" id="PTHR33841">
    <property type="entry name" value="DNA METHYLTRANSFERASE YEEA-RELATED"/>
    <property type="match status" value="1"/>
</dbReference>
<accession>Q0AU22</accession>
<protein>
    <recommendedName>
        <fullName evidence="1">site-specific DNA-methyltransferase (adenine-specific)</fullName>
        <ecNumber evidence="1">2.1.1.72</ecNumber>
    </recommendedName>
</protein>
<dbReference type="EMBL" id="CP000448">
    <property type="protein sequence ID" value="ABI69782.1"/>
    <property type="molecule type" value="Genomic_DNA"/>
</dbReference>
<evidence type="ECO:0000256" key="2">
    <source>
        <dbReference type="ARBA" id="ARBA00022603"/>
    </source>
</evidence>
<dbReference type="InterPro" id="IPR050953">
    <property type="entry name" value="N4_N6_ade-DNA_methylase"/>
</dbReference>
<dbReference type="InterPro" id="IPR002052">
    <property type="entry name" value="DNA_methylase_N6_adenine_CS"/>
</dbReference>
<reference evidence="8" key="1">
    <citation type="journal article" date="2010" name="Environ. Microbiol.">
        <title>The genome of Syntrophomonas wolfei: new insights into syntrophic metabolism and biohydrogen production.</title>
        <authorList>
            <person name="Sieber J.R."/>
            <person name="Sims D.R."/>
            <person name="Han C."/>
            <person name="Kim E."/>
            <person name="Lykidis A."/>
            <person name="Lapidus A.L."/>
            <person name="McDonnald E."/>
            <person name="Rohlin L."/>
            <person name="Culley D.E."/>
            <person name="Gunsalus R."/>
            <person name="McInerney M.J."/>
        </authorList>
    </citation>
    <scope>NUCLEOTIDE SEQUENCE [LARGE SCALE GENOMIC DNA]</scope>
    <source>
        <strain evidence="8">DSM 2245B / Goettingen</strain>
    </source>
</reference>
<gene>
    <name evidence="7" type="ordered locus">Swol_2493</name>
</gene>
<dbReference type="InterPro" id="IPR011639">
    <property type="entry name" value="MethylTrfase_TaqI-like_dom"/>
</dbReference>
<organism evidence="7 8">
    <name type="scientific">Syntrophomonas wolfei subsp. wolfei (strain DSM 2245B / Goettingen)</name>
    <dbReference type="NCBI Taxonomy" id="335541"/>
    <lineage>
        <taxon>Bacteria</taxon>
        <taxon>Bacillati</taxon>
        <taxon>Bacillota</taxon>
        <taxon>Clostridia</taxon>
        <taxon>Eubacteriales</taxon>
        <taxon>Syntrophomonadaceae</taxon>
        <taxon>Syntrophomonas</taxon>
    </lineage>
</organism>
<dbReference type="InterPro" id="IPR029063">
    <property type="entry name" value="SAM-dependent_MTases_sf"/>
</dbReference>
<evidence type="ECO:0000313" key="7">
    <source>
        <dbReference type="EMBL" id="ABI69782.1"/>
    </source>
</evidence>
<dbReference type="PROSITE" id="PS00092">
    <property type="entry name" value="N6_MTASE"/>
    <property type="match status" value="1"/>
</dbReference>
<evidence type="ECO:0000256" key="1">
    <source>
        <dbReference type="ARBA" id="ARBA00011900"/>
    </source>
</evidence>
<dbReference type="GO" id="GO:0009007">
    <property type="term" value="F:site-specific DNA-methyltransferase (adenine-specific) activity"/>
    <property type="evidence" value="ECO:0007669"/>
    <property type="project" value="UniProtKB-EC"/>
</dbReference>
<dbReference type="OrthoDB" id="32195at2"/>
<dbReference type="Proteomes" id="UP000001968">
    <property type="component" value="Chromosome"/>
</dbReference>